<organism evidence="2 3">
    <name type="scientific">Penicillium diatomitis</name>
    <dbReference type="NCBI Taxonomy" id="2819901"/>
    <lineage>
        <taxon>Eukaryota</taxon>
        <taxon>Fungi</taxon>
        <taxon>Dikarya</taxon>
        <taxon>Ascomycota</taxon>
        <taxon>Pezizomycotina</taxon>
        <taxon>Eurotiomycetes</taxon>
        <taxon>Eurotiomycetidae</taxon>
        <taxon>Eurotiales</taxon>
        <taxon>Aspergillaceae</taxon>
        <taxon>Penicillium</taxon>
    </lineage>
</organism>
<name>A0A9X0C278_9EURO</name>
<proteinExistence type="predicted"/>
<evidence type="ECO:0000256" key="1">
    <source>
        <dbReference type="SAM" id="MobiDB-lite"/>
    </source>
</evidence>
<gene>
    <name evidence="2" type="ORF">N7539_000469</name>
</gene>
<feature type="compositionally biased region" description="Polar residues" evidence="1">
    <location>
        <begin position="9"/>
        <end position="21"/>
    </location>
</feature>
<reference evidence="2" key="2">
    <citation type="journal article" date="2023" name="IMA Fungus">
        <title>Comparative genomic study of the Penicillium genus elucidates a diverse pangenome and 15 lateral gene transfer events.</title>
        <authorList>
            <person name="Petersen C."/>
            <person name="Sorensen T."/>
            <person name="Nielsen M.R."/>
            <person name="Sondergaard T.E."/>
            <person name="Sorensen J.L."/>
            <person name="Fitzpatrick D.A."/>
            <person name="Frisvad J.C."/>
            <person name="Nielsen K.L."/>
        </authorList>
    </citation>
    <scope>NUCLEOTIDE SEQUENCE</scope>
    <source>
        <strain evidence="2">IBT 30728</strain>
    </source>
</reference>
<feature type="region of interest" description="Disordered" evidence="1">
    <location>
        <begin position="1"/>
        <end position="103"/>
    </location>
</feature>
<dbReference type="RefSeq" id="XP_056794366.1">
    <property type="nucleotide sequence ID" value="XM_056930073.1"/>
</dbReference>
<reference evidence="2" key="1">
    <citation type="submission" date="2022-12" db="EMBL/GenBank/DDBJ databases">
        <authorList>
            <person name="Petersen C."/>
        </authorList>
    </citation>
    <scope>NUCLEOTIDE SEQUENCE</scope>
    <source>
        <strain evidence="2">IBT 30728</strain>
    </source>
</reference>
<evidence type="ECO:0000313" key="2">
    <source>
        <dbReference type="EMBL" id="KAJ5495353.1"/>
    </source>
</evidence>
<keyword evidence="3" id="KW-1185">Reference proteome</keyword>
<comment type="caution">
    <text evidence="2">The sequence shown here is derived from an EMBL/GenBank/DDBJ whole genome shotgun (WGS) entry which is preliminary data.</text>
</comment>
<dbReference type="GeneID" id="81620322"/>
<dbReference type="Proteomes" id="UP001148312">
    <property type="component" value="Unassembled WGS sequence"/>
</dbReference>
<dbReference type="AlphaFoldDB" id="A0A9X0C278"/>
<accession>A0A9X0C278</accession>
<dbReference type="EMBL" id="JAPWDQ010000001">
    <property type="protein sequence ID" value="KAJ5495353.1"/>
    <property type="molecule type" value="Genomic_DNA"/>
</dbReference>
<protein>
    <submittedName>
        <fullName evidence="2">Uncharacterized protein</fullName>
    </submittedName>
</protein>
<sequence length="103" mass="10380">MPLIDLSDADTSLTVPVSSSMEIEGPDKGLPRPLSPCPSDWPSGAASDYQSLPKGGVSLGSDAPEAQTTVSRTEGGAANTASRRLGETKAGCGPGSRSGHLLD</sequence>
<evidence type="ECO:0000313" key="3">
    <source>
        <dbReference type="Proteomes" id="UP001148312"/>
    </source>
</evidence>